<sequence>MREMAPGHGFVLLGDTNHTYRHRSTWIRRWREGDHPACAITRKARGIPCGPPVAVVLVQHTSSRPDRTAPEAVGGRYRSLCPLHLPFAEGAAELANASHGAALDRLVQQYPDDFKRYLDDEVQRRRKTATDQAMRELSRFFVNTEGTR</sequence>
<dbReference type="Proteomes" id="UP000198683">
    <property type="component" value="Unassembled WGS sequence"/>
</dbReference>
<dbReference type="RefSeq" id="WP_143022293.1">
    <property type="nucleotide sequence ID" value="NZ_FNFB01000028.1"/>
</dbReference>
<dbReference type="EMBL" id="FNFB01000028">
    <property type="protein sequence ID" value="SDL74350.1"/>
    <property type="molecule type" value="Genomic_DNA"/>
</dbReference>
<gene>
    <name evidence="1" type="ORF">SAMN05421874_12864</name>
</gene>
<name>A0A1G9MJ94_9ACTN</name>
<dbReference type="OrthoDB" id="9843604at2"/>
<keyword evidence="2" id="KW-1185">Reference proteome</keyword>
<dbReference type="STRING" id="683260.SAMN05421874_12864"/>
<evidence type="ECO:0000313" key="2">
    <source>
        <dbReference type="Proteomes" id="UP000198683"/>
    </source>
</evidence>
<dbReference type="AlphaFoldDB" id="A0A1G9MJ94"/>
<protein>
    <submittedName>
        <fullName evidence="1">Uncharacterized protein</fullName>
    </submittedName>
</protein>
<accession>A0A1G9MJ94</accession>
<evidence type="ECO:0000313" key="1">
    <source>
        <dbReference type="EMBL" id="SDL74350.1"/>
    </source>
</evidence>
<reference evidence="1 2" key="1">
    <citation type="submission" date="2016-10" db="EMBL/GenBank/DDBJ databases">
        <authorList>
            <person name="de Groot N.N."/>
        </authorList>
    </citation>
    <scope>NUCLEOTIDE SEQUENCE [LARGE SCALE GENOMIC DNA]</scope>
    <source>
        <strain evidence="1 2">CGMCC 4.5681</strain>
    </source>
</reference>
<organism evidence="1 2">
    <name type="scientific">Nonomuraea maritima</name>
    <dbReference type="NCBI Taxonomy" id="683260"/>
    <lineage>
        <taxon>Bacteria</taxon>
        <taxon>Bacillati</taxon>
        <taxon>Actinomycetota</taxon>
        <taxon>Actinomycetes</taxon>
        <taxon>Streptosporangiales</taxon>
        <taxon>Streptosporangiaceae</taxon>
        <taxon>Nonomuraea</taxon>
    </lineage>
</organism>
<proteinExistence type="predicted"/>